<dbReference type="InterPro" id="IPR029058">
    <property type="entry name" value="AB_hydrolase_fold"/>
</dbReference>
<feature type="domain" description="BD-FAE-like" evidence="2">
    <location>
        <begin position="66"/>
        <end position="164"/>
    </location>
</feature>
<evidence type="ECO:0000313" key="4">
    <source>
        <dbReference type="Proteomes" id="UP001368500"/>
    </source>
</evidence>
<dbReference type="EMBL" id="JBBUTF010000003">
    <property type="protein sequence ID" value="MEK8024987.1"/>
    <property type="molecule type" value="Genomic_DNA"/>
</dbReference>
<dbReference type="InterPro" id="IPR050300">
    <property type="entry name" value="GDXG_lipolytic_enzyme"/>
</dbReference>
<dbReference type="SUPFAM" id="SSF53474">
    <property type="entry name" value="alpha/beta-Hydrolases"/>
    <property type="match status" value="1"/>
</dbReference>
<dbReference type="GO" id="GO:0016787">
    <property type="term" value="F:hydrolase activity"/>
    <property type="evidence" value="ECO:0007669"/>
    <property type="project" value="UniProtKB-KW"/>
</dbReference>
<evidence type="ECO:0000259" key="2">
    <source>
        <dbReference type="Pfam" id="PF20434"/>
    </source>
</evidence>
<dbReference type="InterPro" id="IPR049492">
    <property type="entry name" value="BD-FAE-like_dom"/>
</dbReference>
<evidence type="ECO:0000256" key="1">
    <source>
        <dbReference type="ARBA" id="ARBA00022801"/>
    </source>
</evidence>
<dbReference type="PANTHER" id="PTHR48081:SF33">
    <property type="entry name" value="KYNURENINE FORMAMIDASE"/>
    <property type="match status" value="1"/>
</dbReference>
<keyword evidence="4" id="KW-1185">Reference proteome</keyword>
<dbReference type="Pfam" id="PF20434">
    <property type="entry name" value="BD-FAE"/>
    <property type="match status" value="1"/>
</dbReference>
<dbReference type="RefSeq" id="WP_341372772.1">
    <property type="nucleotide sequence ID" value="NZ_JBBUTF010000003.1"/>
</dbReference>
<comment type="caution">
    <text evidence="3">The sequence shown here is derived from an EMBL/GenBank/DDBJ whole genome shotgun (WGS) entry which is preliminary data.</text>
</comment>
<keyword evidence="1 3" id="KW-0378">Hydrolase</keyword>
<proteinExistence type="predicted"/>
<accession>A0ABU9B550</accession>
<name>A0ABU9B550_9BURK</name>
<evidence type="ECO:0000313" key="3">
    <source>
        <dbReference type="EMBL" id="MEK8024987.1"/>
    </source>
</evidence>
<protein>
    <submittedName>
        <fullName evidence="3">Alpha/beta hydrolase</fullName>
    </submittedName>
</protein>
<dbReference type="Gene3D" id="3.40.50.1820">
    <property type="entry name" value="alpha/beta hydrolase"/>
    <property type="match status" value="1"/>
</dbReference>
<organism evidence="3 4">
    <name type="scientific">Pseudaquabacterium rugosum</name>
    <dbReference type="NCBI Taxonomy" id="2984194"/>
    <lineage>
        <taxon>Bacteria</taxon>
        <taxon>Pseudomonadati</taxon>
        <taxon>Pseudomonadota</taxon>
        <taxon>Betaproteobacteria</taxon>
        <taxon>Burkholderiales</taxon>
        <taxon>Sphaerotilaceae</taxon>
        <taxon>Pseudaquabacterium</taxon>
    </lineage>
</organism>
<dbReference type="PANTHER" id="PTHR48081">
    <property type="entry name" value="AB HYDROLASE SUPERFAMILY PROTEIN C4A8.06C"/>
    <property type="match status" value="1"/>
</dbReference>
<dbReference type="Proteomes" id="UP001368500">
    <property type="component" value="Unassembled WGS sequence"/>
</dbReference>
<gene>
    <name evidence="3" type="ORF">AACH11_03305</name>
</gene>
<sequence>MPDTGAGRDAAWLQAQYDHRARVPGAQALMARWAQASALSRARMTCELDLRYGEADAMTLDVFPARRSGAPVLIFIHGGWWRSKDKSDMSFVAPAFVQAGAMVVVPNYTLAPQASIADIALQLTQAVAWTFRHARHYGGDPMQIAVAGHSAGGHLAAMLACCDWTQVADDLPPEVVTGALGVSGVYDLAPIREVPFLRDDLRLQAADVARLSPAAFPAPPVPVLSLVGADESPAQIAQQRALKAAWGPALTVAEELPGRDHFTVMHDLVERGTVAHGCALGLLGLRPQMD</sequence>
<reference evidence="3 4" key="1">
    <citation type="submission" date="2024-04" db="EMBL/GenBank/DDBJ databases">
        <title>Novel species of the genus Ideonella isolated from streams.</title>
        <authorList>
            <person name="Lu H."/>
        </authorList>
    </citation>
    <scope>NUCLEOTIDE SEQUENCE [LARGE SCALE GENOMIC DNA]</scope>
    <source>
        <strain evidence="3 4">BYS139W</strain>
    </source>
</reference>